<protein>
    <submittedName>
        <fullName evidence="1">Uncharacterized protein</fullName>
    </submittedName>
</protein>
<organism evidence="1 2">
    <name type="scientific">Portunus trituberculatus</name>
    <name type="common">Swimming crab</name>
    <name type="synonym">Neptunus trituberculatus</name>
    <dbReference type="NCBI Taxonomy" id="210409"/>
    <lineage>
        <taxon>Eukaryota</taxon>
        <taxon>Metazoa</taxon>
        <taxon>Ecdysozoa</taxon>
        <taxon>Arthropoda</taxon>
        <taxon>Crustacea</taxon>
        <taxon>Multicrustacea</taxon>
        <taxon>Malacostraca</taxon>
        <taxon>Eumalacostraca</taxon>
        <taxon>Eucarida</taxon>
        <taxon>Decapoda</taxon>
        <taxon>Pleocyemata</taxon>
        <taxon>Brachyura</taxon>
        <taxon>Eubrachyura</taxon>
        <taxon>Portunoidea</taxon>
        <taxon>Portunidae</taxon>
        <taxon>Portuninae</taxon>
        <taxon>Portunus</taxon>
    </lineage>
</organism>
<evidence type="ECO:0000313" key="1">
    <source>
        <dbReference type="EMBL" id="MPC89711.1"/>
    </source>
</evidence>
<evidence type="ECO:0000313" key="2">
    <source>
        <dbReference type="Proteomes" id="UP000324222"/>
    </source>
</evidence>
<dbReference type="AlphaFoldDB" id="A0A5B7IVY3"/>
<sequence length="43" mass="4831">MTIAIKLNNHKYSVLTSSNTLHRGKQSPESGSCLTERRFAIHC</sequence>
<comment type="caution">
    <text evidence="1">The sequence shown here is derived from an EMBL/GenBank/DDBJ whole genome shotgun (WGS) entry which is preliminary data.</text>
</comment>
<gene>
    <name evidence="1" type="ORF">E2C01_084668</name>
</gene>
<dbReference type="Proteomes" id="UP000324222">
    <property type="component" value="Unassembled WGS sequence"/>
</dbReference>
<dbReference type="EMBL" id="VSRR010081920">
    <property type="protein sequence ID" value="MPC89711.1"/>
    <property type="molecule type" value="Genomic_DNA"/>
</dbReference>
<keyword evidence="2" id="KW-1185">Reference proteome</keyword>
<proteinExistence type="predicted"/>
<name>A0A5B7IVY3_PORTR</name>
<reference evidence="1 2" key="1">
    <citation type="submission" date="2019-05" db="EMBL/GenBank/DDBJ databases">
        <title>Another draft genome of Portunus trituberculatus and its Hox gene families provides insights of decapod evolution.</title>
        <authorList>
            <person name="Jeong J.-H."/>
            <person name="Song I."/>
            <person name="Kim S."/>
            <person name="Choi T."/>
            <person name="Kim D."/>
            <person name="Ryu S."/>
            <person name="Kim W."/>
        </authorList>
    </citation>
    <scope>NUCLEOTIDE SEQUENCE [LARGE SCALE GENOMIC DNA]</scope>
    <source>
        <tissue evidence="1">Muscle</tissue>
    </source>
</reference>
<accession>A0A5B7IVY3</accession>